<dbReference type="InterPro" id="IPR035906">
    <property type="entry name" value="MetI-like_sf"/>
</dbReference>
<evidence type="ECO:0000256" key="6">
    <source>
        <dbReference type="ARBA" id="ARBA00023136"/>
    </source>
</evidence>
<evidence type="ECO:0000256" key="1">
    <source>
        <dbReference type="ARBA" id="ARBA00004651"/>
    </source>
</evidence>
<evidence type="ECO:0000256" key="2">
    <source>
        <dbReference type="ARBA" id="ARBA00022448"/>
    </source>
</evidence>
<reference evidence="9" key="2">
    <citation type="submission" date="2020-09" db="EMBL/GenBank/DDBJ databases">
        <authorList>
            <person name="Sun Q."/>
            <person name="Zhou Y."/>
        </authorList>
    </citation>
    <scope>NUCLEOTIDE SEQUENCE</scope>
    <source>
        <strain evidence="9">CGMCC 1.12777</strain>
    </source>
</reference>
<dbReference type="SUPFAM" id="SSF161098">
    <property type="entry name" value="MetI-like"/>
    <property type="match status" value="1"/>
</dbReference>
<feature type="transmembrane region" description="Helical" evidence="7">
    <location>
        <begin position="262"/>
        <end position="284"/>
    </location>
</feature>
<feature type="transmembrane region" description="Helical" evidence="7">
    <location>
        <begin position="115"/>
        <end position="139"/>
    </location>
</feature>
<evidence type="ECO:0000313" key="10">
    <source>
        <dbReference type="Proteomes" id="UP000656813"/>
    </source>
</evidence>
<proteinExistence type="inferred from homology"/>
<organism evidence="9 10">
    <name type="scientific">Pullulanibacillus pueri</name>
    <dbReference type="NCBI Taxonomy" id="1437324"/>
    <lineage>
        <taxon>Bacteria</taxon>
        <taxon>Bacillati</taxon>
        <taxon>Bacillota</taxon>
        <taxon>Bacilli</taxon>
        <taxon>Bacillales</taxon>
        <taxon>Sporolactobacillaceae</taxon>
        <taxon>Pullulanibacillus</taxon>
    </lineage>
</organism>
<evidence type="ECO:0000256" key="7">
    <source>
        <dbReference type="RuleBase" id="RU363032"/>
    </source>
</evidence>
<keyword evidence="10" id="KW-1185">Reference proteome</keyword>
<dbReference type="CDD" id="cd06261">
    <property type="entry name" value="TM_PBP2"/>
    <property type="match status" value="1"/>
</dbReference>
<dbReference type="Pfam" id="PF00528">
    <property type="entry name" value="BPD_transp_1"/>
    <property type="match status" value="1"/>
</dbReference>
<keyword evidence="2 7" id="KW-0813">Transport</keyword>
<dbReference type="PANTHER" id="PTHR43227">
    <property type="entry name" value="BLL4140 PROTEIN"/>
    <property type="match status" value="1"/>
</dbReference>
<evidence type="ECO:0000313" key="9">
    <source>
        <dbReference type="EMBL" id="GGH89008.1"/>
    </source>
</evidence>
<evidence type="ECO:0000256" key="5">
    <source>
        <dbReference type="ARBA" id="ARBA00022989"/>
    </source>
</evidence>
<dbReference type="GO" id="GO:0055085">
    <property type="term" value="P:transmembrane transport"/>
    <property type="evidence" value="ECO:0007669"/>
    <property type="project" value="InterPro"/>
</dbReference>
<comment type="similarity">
    <text evidence="7">Belongs to the binding-protein-dependent transport system permease family.</text>
</comment>
<dbReference type="PANTHER" id="PTHR43227:SF11">
    <property type="entry name" value="BLL4140 PROTEIN"/>
    <property type="match status" value="1"/>
</dbReference>
<dbReference type="PROSITE" id="PS50928">
    <property type="entry name" value="ABC_TM1"/>
    <property type="match status" value="1"/>
</dbReference>
<gene>
    <name evidence="9" type="ORF">GCM10007096_42630</name>
</gene>
<feature type="transmembrane region" description="Helical" evidence="7">
    <location>
        <begin position="205"/>
        <end position="226"/>
    </location>
</feature>
<keyword evidence="6 7" id="KW-0472">Membrane</keyword>
<evidence type="ECO:0000259" key="8">
    <source>
        <dbReference type="PROSITE" id="PS50928"/>
    </source>
</evidence>
<sequence>MKNKKFIYNYHLMLFPGVILLILFQIIPMFGISIAFEDFIPTKGILHSPWVGWDNFKYMFNMPDSYQIFVNTIVIAVMKIVAGLIVPFVFALILNEALNRKFKRTVQTIVYLPHFLSWVILSGILINMLSVNGIVNAVVQAFGGDPIMFLASNHWFRLVLVTSDVWKEFGFNTIIYLAALTSINTSLYEAAAIDGAGRWKRLTKITIPLLIPTAVLLTTLSLANVLNAGFEQILNLYNPIVYQTGDVIDTYVYRAGLLQAQFGLATALGLLKSVISFILIAISYRLAYRFANYRIF</sequence>
<dbReference type="EMBL" id="BMFV01000063">
    <property type="protein sequence ID" value="GGH89008.1"/>
    <property type="molecule type" value="Genomic_DNA"/>
</dbReference>
<dbReference type="Gene3D" id="1.10.3720.10">
    <property type="entry name" value="MetI-like"/>
    <property type="match status" value="1"/>
</dbReference>
<comment type="caution">
    <text evidence="9">The sequence shown here is derived from an EMBL/GenBank/DDBJ whole genome shotgun (WGS) entry which is preliminary data.</text>
</comment>
<accession>A0A8J3EPM2</accession>
<keyword evidence="5 7" id="KW-1133">Transmembrane helix</keyword>
<protein>
    <submittedName>
        <fullName evidence="9">Sugar ABC transporter permease</fullName>
    </submittedName>
</protein>
<keyword evidence="3" id="KW-1003">Cell membrane</keyword>
<comment type="subcellular location">
    <subcellularLocation>
        <location evidence="1 7">Cell membrane</location>
        <topology evidence="1 7">Multi-pass membrane protein</topology>
    </subcellularLocation>
</comment>
<evidence type="ECO:0000256" key="3">
    <source>
        <dbReference type="ARBA" id="ARBA00022475"/>
    </source>
</evidence>
<dbReference type="InterPro" id="IPR000515">
    <property type="entry name" value="MetI-like"/>
</dbReference>
<name>A0A8J3EPM2_9BACL</name>
<feature type="transmembrane region" description="Helical" evidence="7">
    <location>
        <begin position="12"/>
        <end position="36"/>
    </location>
</feature>
<evidence type="ECO:0000256" key="4">
    <source>
        <dbReference type="ARBA" id="ARBA00022692"/>
    </source>
</evidence>
<feature type="transmembrane region" description="Helical" evidence="7">
    <location>
        <begin position="68"/>
        <end position="94"/>
    </location>
</feature>
<dbReference type="GO" id="GO:0005886">
    <property type="term" value="C:plasma membrane"/>
    <property type="evidence" value="ECO:0007669"/>
    <property type="project" value="UniProtKB-SubCell"/>
</dbReference>
<feature type="transmembrane region" description="Helical" evidence="7">
    <location>
        <begin position="174"/>
        <end position="193"/>
    </location>
</feature>
<feature type="domain" description="ABC transmembrane type-1" evidence="8">
    <location>
        <begin position="69"/>
        <end position="283"/>
    </location>
</feature>
<keyword evidence="4 7" id="KW-0812">Transmembrane</keyword>
<reference evidence="9" key="1">
    <citation type="journal article" date="2014" name="Int. J. Syst. Evol. Microbiol.">
        <title>Complete genome sequence of Corynebacterium casei LMG S-19264T (=DSM 44701T), isolated from a smear-ripened cheese.</title>
        <authorList>
            <consortium name="US DOE Joint Genome Institute (JGI-PGF)"/>
            <person name="Walter F."/>
            <person name="Albersmeier A."/>
            <person name="Kalinowski J."/>
            <person name="Ruckert C."/>
        </authorList>
    </citation>
    <scope>NUCLEOTIDE SEQUENCE</scope>
    <source>
        <strain evidence="9">CGMCC 1.12777</strain>
    </source>
</reference>
<dbReference type="AlphaFoldDB" id="A0A8J3EPM2"/>
<dbReference type="RefSeq" id="WP_188499414.1">
    <property type="nucleotide sequence ID" value="NZ_BMFV01000063.1"/>
</dbReference>
<dbReference type="InterPro" id="IPR050809">
    <property type="entry name" value="UgpAE/MalFG_permease"/>
</dbReference>
<dbReference type="Proteomes" id="UP000656813">
    <property type="component" value="Unassembled WGS sequence"/>
</dbReference>